<organism evidence="2 3">
    <name type="scientific">Trichocladium antarcticum</name>
    <dbReference type="NCBI Taxonomy" id="1450529"/>
    <lineage>
        <taxon>Eukaryota</taxon>
        <taxon>Fungi</taxon>
        <taxon>Dikarya</taxon>
        <taxon>Ascomycota</taxon>
        <taxon>Pezizomycotina</taxon>
        <taxon>Sordariomycetes</taxon>
        <taxon>Sordariomycetidae</taxon>
        <taxon>Sordariales</taxon>
        <taxon>Chaetomiaceae</taxon>
        <taxon>Trichocladium</taxon>
    </lineage>
</organism>
<feature type="region of interest" description="Disordered" evidence="1">
    <location>
        <begin position="84"/>
        <end position="125"/>
    </location>
</feature>
<reference evidence="2" key="2">
    <citation type="submission" date="2023-05" db="EMBL/GenBank/DDBJ databases">
        <authorList>
            <consortium name="Lawrence Berkeley National Laboratory"/>
            <person name="Steindorff A."/>
            <person name="Hensen N."/>
            <person name="Bonometti L."/>
            <person name="Westerberg I."/>
            <person name="Brannstrom I.O."/>
            <person name="Guillou S."/>
            <person name="Cros-Aarteil S."/>
            <person name="Calhoun S."/>
            <person name="Haridas S."/>
            <person name="Kuo A."/>
            <person name="Mondo S."/>
            <person name="Pangilinan J."/>
            <person name="Riley R."/>
            <person name="Labutti K."/>
            <person name="Andreopoulos B."/>
            <person name="Lipzen A."/>
            <person name="Chen C."/>
            <person name="Yanf M."/>
            <person name="Daum C."/>
            <person name="Ng V."/>
            <person name="Clum A."/>
            <person name="Ohm R."/>
            <person name="Martin F."/>
            <person name="Silar P."/>
            <person name="Natvig D."/>
            <person name="Lalanne C."/>
            <person name="Gautier V."/>
            <person name="Ament-Velasquez S.L."/>
            <person name="Kruys A."/>
            <person name="Hutchinson M.I."/>
            <person name="Powell A.J."/>
            <person name="Barry K."/>
            <person name="Miller A.N."/>
            <person name="Grigoriev I.V."/>
            <person name="Debuchy R."/>
            <person name="Gladieux P."/>
            <person name="Thoren M.H."/>
            <person name="Johannesson H."/>
        </authorList>
    </citation>
    <scope>NUCLEOTIDE SEQUENCE</scope>
    <source>
        <strain evidence="2">CBS 123565</strain>
    </source>
</reference>
<dbReference type="AlphaFoldDB" id="A0AAN6UTA1"/>
<sequence length="125" mass="13519">MLSFSQRSSLHLDATPPCSQSATIKTSLSTWHGVAELGRSLRLTAGPVGSEAGLAYSYIERRMHAGGRPRPYLTSAPVGSWECSNSKIYPHPSTDGPPNTSTHNKSLPRHPPPSHRAHNDLQTLP</sequence>
<accession>A0AAN6UTA1</accession>
<reference evidence="2" key="1">
    <citation type="journal article" date="2023" name="Mol. Phylogenet. Evol.">
        <title>Genome-scale phylogeny and comparative genomics of the fungal order Sordariales.</title>
        <authorList>
            <person name="Hensen N."/>
            <person name="Bonometti L."/>
            <person name="Westerberg I."/>
            <person name="Brannstrom I.O."/>
            <person name="Guillou S."/>
            <person name="Cros-Aarteil S."/>
            <person name="Calhoun S."/>
            <person name="Haridas S."/>
            <person name="Kuo A."/>
            <person name="Mondo S."/>
            <person name="Pangilinan J."/>
            <person name="Riley R."/>
            <person name="LaButti K."/>
            <person name="Andreopoulos B."/>
            <person name="Lipzen A."/>
            <person name="Chen C."/>
            <person name="Yan M."/>
            <person name="Daum C."/>
            <person name="Ng V."/>
            <person name="Clum A."/>
            <person name="Steindorff A."/>
            <person name="Ohm R.A."/>
            <person name="Martin F."/>
            <person name="Silar P."/>
            <person name="Natvig D.O."/>
            <person name="Lalanne C."/>
            <person name="Gautier V."/>
            <person name="Ament-Velasquez S.L."/>
            <person name="Kruys A."/>
            <person name="Hutchinson M.I."/>
            <person name="Powell A.J."/>
            <person name="Barry K."/>
            <person name="Miller A.N."/>
            <person name="Grigoriev I.V."/>
            <person name="Debuchy R."/>
            <person name="Gladieux P."/>
            <person name="Hiltunen Thoren M."/>
            <person name="Johannesson H."/>
        </authorList>
    </citation>
    <scope>NUCLEOTIDE SEQUENCE</scope>
    <source>
        <strain evidence="2">CBS 123565</strain>
    </source>
</reference>
<feature type="region of interest" description="Disordered" evidence="1">
    <location>
        <begin position="1"/>
        <end position="21"/>
    </location>
</feature>
<dbReference type="Proteomes" id="UP001304895">
    <property type="component" value="Unassembled WGS sequence"/>
</dbReference>
<name>A0AAN6UTA1_9PEZI</name>
<keyword evidence="3" id="KW-1185">Reference proteome</keyword>
<protein>
    <submittedName>
        <fullName evidence="2">Uncharacterized protein</fullName>
    </submittedName>
</protein>
<gene>
    <name evidence="2" type="ORF">BT67DRAFT_437843</name>
</gene>
<evidence type="ECO:0000313" key="3">
    <source>
        <dbReference type="Proteomes" id="UP001304895"/>
    </source>
</evidence>
<comment type="caution">
    <text evidence="2">The sequence shown here is derived from an EMBL/GenBank/DDBJ whole genome shotgun (WGS) entry which is preliminary data.</text>
</comment>
<evidence type="ECO:0000313" key="2">
    <source>
        <dbReference type="EMBL" id="KAK4138514.1"/>
    </source>
</evidence>
<feature type="compositionally biased region" description="Polar residues" evidence="1">
    <location>
        <begin position="96"/>
        <end position="105"/>
    </location>
</feature>
<feature type="compositionally biased region" description="Basic residues" evidence="1">
    <location>
        <begin position="106"/>
        <end position="116"/>
    </location>
</feature>
<evidence type="ECO:0000256" key="1">
    <source>
        <dbReference type="SAM" id="MobiDB-lite"/>
    </source>
</evidence>
<dbReference type="EMBL" id="MU853401">
    <property type="protein sequence ID" value="KAK4138514.1"/>
    <property type="molecule type" value="Genomic_DNA"/>
</dbReference>
<proteinExistence type="predicted"/>